<reference evidence="2 3" key="1">
    <citation type="submission" date="2024-05" db="EMBL/GenBank/DDBJ databases">
        <authorList>
            <person name="Duchaud E."/>
        </authorList>
    </citation>
    <scope>NUCLEOTIDE SEQUENCE [LARGE SCALE GENOMIC DNA]</scope>
    <source>
        <strain evidence="2">Ena-SAMPLE-TAB-13-05-2024-13:56:06:370-140305</strain>
    </source>
</reference>
<proteinExistence type="predicted"/>
<evidence type="ECO:0000313" key="3">
    <source>
        <dbReference type="Proteomes" id="UP001497602"/>
    </source>
</evidence>
<dbReference type="EMBL" id="CAXJRC010000046">
    <property type="protein sequence ID" value="CAL2108800.1"/>
    <property type="molecule type" value="Genomic_DNA"/>
</dbReference>
<dbReference type="Proteomes" id="UP001497602">
    <property type="component" value="Unassembled WGS sequence"/>
</dbReference>
<feature type="transmembrane region" description="Helical" evidence="1">
    <location>
        <begin position="44"/>
        <end position="64"/>
    </location>
</feature>
<keyword evidence="3" id="KW-1185">Reference proteome</keyword>
<protein>
    <submittedName>
        <fullName evidence="2">Uncharacterized protein</fullName>
    </submittedName>
</protein>
<organism evidence="2 3">
    <name type="scientific">Tenacibaculum vairaonense</name>
    <dbReference type="NCBI Taxonomy" id="3137860"/>
    <lineage>
        <taxon>Bacteria</taxon>
        <taxon>Pseudomonadati</taxon>
        <taxon>Bacteroidota</taxon>
        <taxon>Flavobacteriia</taxon>
        <taxon>Flavobacteriales</taxon>
        <taxon>Flavobacteriaceae</taxon>
        <taxon>Tenacibaculum</taxon>
    </lineage>
</organism>
<keyword evidence="1" id="KW-0472">Membrane</keyword>
<evidence type="ECO:0000256" key="1">
    <source>
        <dbReference type="SAM" id="Phobius"/>
    </source>
</evidence>
<comment type="caution">
    <text evidence="2">The sequence shown here is derived from an EMBL/GenBank/DDBJ whole genome shotgun (WGS) entry which is preliminary data.</text>
</comment>
<keyword evidence="1" id="KW-0812">Transmembrane</keyword>
<name>A0ABM9PSI9_9FLAO</name>
<gene>
    <name evidence="2" type="ORF">T190115A13A_90146</name>
</gene>
<accession>A0ABM9PSI9</accession>
<evidence type="ECO:0000313" key="2">
    <source>
        <dbReference type="EMBL" id="CAL2108800.1"/>
    </source>
</evidence>
<keyword evidence="1" id="KW-1133">Transmembrane helix</keyword>
<sequence length="126" mass="14679">MFDWYSEMSIKVNFHLILRSSNPSPIWNVIKKVEKTSPKIKSTFSIFMLKLLAIIISCVSTHSYSANIKLNLKNTYTYSYHVNIVQFFDAFFLYKPVQTFFLKNLLVQLKEVNTPPLKMSLSLSIC</sequence>